<dbReference type="RefSeq" id="WP_014285858.1">
    <property type="nucleotide sequence ID" value="NZ_FPBD01000011.1"/>
</dbReference>
<dbReference type="InterPro" id="IPR003439">
    <property type="entry name" value="ABC_transporter-like_ATP-bd"/>
</dbReference>
<dbReference type="AlphaFoldDB" id="A0A1I7DUX7"/>
<evidence type="ECO:0000256" key="6">
    <source>
        <dbReference type="ARBA" id="ARBA00038388"/>
    </source>
</evidence>
<keyword evidence="9" id="KW-1185">Reference proteome</keyword>
<dbReference type="FunFam" id="3.40.50.300:FF:000032">
    <property type="entry name" value="Export ABC transporter ATP-binding protein"/>
    <property type="match status" value="1"/>
</dbReference>
<dbReference type="PANTHER" id="PTHR42798">
    <property type="entry name" value="LIPOPROTEIN-RELEASING SYSTEM ATP-BINDING PROTEIN LOLD"/>
    <property type="match status" value="1"/>
</dbReference>
<comment type="similarity">
    <text evidence="6">Belongs to the ABC transporter superfamily. Macrolide exporter (TC 3.A.1.122) family.</text>
</comment>
<keyword evidence="3" id="KW-0547">Nucleotide-binding</keyword>
<dbReference type="GO" id="GO:0098796">
    <property type="term" value="C:membrane protein complex"/>
    <property type="evidence" value="ECO:0007669"/>
    <property type="project" value="UniProtKB-ARBA"/>
</dbReference>
<accession>A0A1I7DUX7</accession>
<evidence type="ECO:0000256" key="2">
    <source>
        <dbReference type="ARBA" id="ARBA00022519"/>
    </source>
</evidence>
<dbReference type="InterPro" id="IPR017911">
    <property type="entry name" value="MacB-like_ATP-bd"/>
</dbReference>
<dbReference type="Pfam" id="PF00005">
    <property type="entry name" value="ABC_tran"/>
    <property type="match status" value="1"/>
</dbReference>
<keyword evidence="4 8" id="KW-0067">ATP-binding</keyword>
<keyword evidence="2" id="KW-0472">Membrane</keyword>
<dbReference type="PANTHER" id="PTHR42798:SF2">
    <property type="entry name" value="ABC TRANSPORTER ATP-BINDING PROTEIN MG467-RELATED"/>
    <property type="match status" value="1"/>
</dbReference>
<evidence type="ECO:0000256" key="4">
    <source>
        <dbReference type="ARBA" id="ARBA00022840"/>
    </source>
</evidence>
<dbReference type="Proteomes" id="UP000183371">
    <property type="component" value="Unassembled WGS sequence"/>
</dbReference>
<dbReference type="GO" id="GO:0005524">
    <property type="term" value="F:ATP binding"/>
    <property type="evidence" value="ECO:0007669"/>
    <property type="project" value="UniProtKB-KW"/>
</dbReference>
<organism evidence="8 9">
    <name type="scientific">Pseudovibrio denitrificans</name>
    <dbReference type="NCBI Taxonomy" id="258256"/>
    <lineage>
        <taxon>Bacteria</taxon>
        <taxon>Pseudomonadati</taxon>
        <taxon>Pseudomonadota</taxon>
        <taxon>Alphaproteobacteria</taxon>
        <taxon>Hyphomicrobiales</taxon>
        <taxon>Stappiaceae</taxon>
        <taxon>Pseudovibrio</taxon>
    </lineage>
</organism>
<proteinExistence type="inferred from homology"/>
<dbReference type="Gene3D" id="3.40.50.300">
    <property type="entry name" value="P-loop containing nucleotide triphosphate hydrolases"/>
    <property type="match status" value="1"/>
</dbReference>
<feature type="domain" description="ABC transporter" evidence="7">
    <location>
        <begin position="6"/>
        <end position="230"/>
    </location>
</feature>
<dbReference type="SMART" id="SM00382">
    <property type="entry name" value="AAA"/>
    <property type="match status" value="1"/>
</dbReference>
<dbReference type="InterPro" id="IPR027417">
    <property type="entry name" value="P-loop_NTPase"/>
</dbReference>
<evidence type="ECO:0000313" key="9">
    <source>
        <dbReference type="Proteomes" id="UP000183371"/>
    </source>
</evidence>
<keyword evidence="2" id="KW-1003">Cell membrane</keyword>
<evidence type="ECO:0000256" key="3">
    <source>
        <dbReference type="ARBA" id="ARBA00022741"/>
    </source>
</evidence>
<dbReference type="SUPFAM" id="SSF52540">
    <property type="entry name" value="P-loop containing nucleoside triphosphate hydrolases"/>
    <property type="match status" value="1"/>
</dbReference>
<dbReference type="InterPro" id="IPR003593">
    <property type="entry name" value="AAA+_ATPase"/>
</dbReference>
<keyword evidence="2" id="KW-0997">Cell inner membrane</keyword>
<dbReference type="CDD" id="cd03255">
    <property type="entry name" value="ABC_MJ0796_LolCDE_FtsE"/>
    <property type="match status" value="1"/>
</dbReference>
<keyword evidence="1" id="KW-0813">Transport</keyword>
<reference evidence="9" key="1">
    <citation type="submission" date="2016-10" db="EMBL/GenBank/DDBJ databases">
        <authorList>
            <person name="Varghese N."/>
            <person name="Submissions S."/>
        </authorList>
    </citation>
    <scope>NUCLEOTIDE SEQUENCE [LARGE SCALE GENOMIC DNA]</scope>
    <source>
        <strain evidence="9">DSM 17465</strain>
    </source>
</reference>
<dbReference type="PROSITE" id="PS50893">
    <property type="entry name" value="ABC_TRANSPORTER_2"/>
    <property type="match status" value="1"/>
</dbReference>
<gene>
    <name evidence="8" type="ORF">SAMN05444141_11131</name>
</gene>
<dbReference type="GO" id="GO:0016887">
    <property type="term" value="F:ATP hydrolysis activity"/>
    <property type="evidence" value="ECO:0007669"/>
    <property type="project" value="InterPro"/>
</dbReference>
<sequence length="231" mass="25230">MTKTNIRIQNLSKHFEQGQVETHIFQDLDLSIKEGEFVAVMGPSGSGKTTLLNLIGGIDSPDAGSVVVDGLDLGSASKKELAKFRSQTIGFIFQFYNLLPFLNAEDNVALPLQLTRLSSKEKSERVALALNIVGLSEKAKFKPSQLSGGQEQRVAIARSIVSDPAILLCDEPTGDLDQKTADEIMDLLSALSESHNKTIVMVTHDPRVAQRASRIIHFDKADRFTRIAEPA</sequence>
<name>A0A1I7DUX7_9HYPH</name>
<dbReference type="GO" id="GO:0022857">
    <property type="term" value="F:transmembrane transporter activity"/>
    <property type="evidence" value="ECO:0007669"/>
    <property type="project" value="UniProtKB-ARBA"/>
</dbReference>
<evidence type="ECO:0000259" key="7">
    <source>
        <dbReference type="PROSITE" id="PS50893"/>
    </source>
</evidence>
<evidence type="ECO:0000256" key="5">
    <source>
        <dbReference type="ARBA" id="ARBA00022967"/>
    </source>
</evidence>
<protein>
    <submittedName>
        <fullName evidence="8">Putative ABC transport system ATP-binding protein</fullName>
    </submittedName>
</protein>
<evidence type="ECO:0000256" key="1">
    <source>
        <dbReference type="ARBA" id="ARBA00022448"/>
    </source>
</evidence>
<dbReference type="EMBL" id="FPBD01000011">
    <property type="protein sequence ID" value="SFU15469.1"/>
    <property type="molecule type" value="Genomic_DNA"/>
</dbReference>
<evidence type="ECO:0000313" key="8">
    <source>
        <dbReference type="EMBL" id="SFU15469.1"/>
    </source>
</evidence>
<keyword evidence="5" id="KW-1278">Translocase</keyword>